<comment type="subcellular location">
    <subcellularLocation>
        <location evidence="1">Secreted</location>
    </subcellularLocation>
</comment>
<dbReference type="InterPro" id="IPR001542">
    <property type="entry name" value="Defensin_invertebrate/fungal"/>
</dbReference>
<dbReference type="InterPro" id="IPR036574">
    <property type="entry name" value="Scorpion_toxin-like_sf"/>
</dbReference>
<evidence type="ECO:0000256" key="6">
    <source>
        <dbReference type="ARBA" id="ARBA00022940"/>
    </source>
</evidence>
<dbReference type="InterPro" id="IPR003614">
    <property type="entry name" value="Knottins"/>
</dbReference>
<proteinExistence type="predicted"/>
<name>A0ABM1HTZ7_POLDO</name>
<feature type="signal peptide" evidence="9">
    <location>
        <begin position="1"/>
        <end position="20"/>
    </location>
</feature>
<evidence type="ECO:0000259" key="10">
    <source>
        <dbReference type="PROSITE" id="PS51378"/>
    </source>
</evidence>
<feature type="domain" description="Invertebrate defensins family profile" evidence="10">
    <location>
        <begin position="52"/>
        <end position="92"/>
    </location>
</feature>
<evidence type="ECO:0000256" key="5">
    <source>
        <dbReference type="ARBA" id="ARBA00022859"/>
    </source>
</evidence>
<accession>A0ABM1HTZ7</accession>
<organism evidence="11 12">
    <name type="scientific">Polistes dominula</name>
    <name type="common">European paper wasp</name>
    <name type="synonym">Vespa dominula</name>
    <dbReference type="NCBI Taxonomy" id="743375"/>
    <lineage>
        <taxon>Eukaryota</taxon>
        <taxon>Metazoa</taxon>
        <taxon>Ecdysozoa</taxon>
        <taxon>Arthropoda</taxon>
        <taxon>Hexapoda</taxon>
        <taxon>Insecta</taxon>
        <taxon>Pterygota</taxon>
        <taxon>Neoptera</taxon>
        <taxon>Endopterygota</taxon>
        <taxon>Hymenoptera</taxon>
        <taxon>Apocrita</taxon>
        <taxon>Aculeata</taxon>
        <taxon>Vespoidea</taxon>
        <taxon>Vespidae</taxon>
        <taxon>Polistinae</taxon>
        <taxon>Polistini</taxon>
        <taxon>Polistes</taxon>
    </lineage>
</organism>
<keyword evidence="4" id="KW-0399">Innate immunity</keyword>
<keyword evidence="7" id="KW-0044">Antibiotic</keyword>
<keyword evidence="5" id="KW-0391">Immunity</keyword>
<dbReference type="PRINTS" id="PR00271">
    <property type="entry name" value="DEFENSIN"/>
</dbReference>
<gene>
    <name evidence="12" type="primary">LOC107063829</name>
</gene>
<dbReference type="SMART" id="SM00505">
    <property type="entry name" value="Knot1"/>
    <property type="match status" value="1"/>
</dbReference>
<evidence type="ECO:0000256" key="8">
    <source>
        <dbReference type="ARBA" id="ARBA00023157"/>
    </source>
</evidence>
<keyword evidence="9" id="KW-0732">Signal</keyword>
<keyword evidence="6" id="KW-0211">Defensin</keyword>
<dbReference type="PROSITE" id="PS51378">
    <property type="entry name" value="INVERT_DEFENSINS"/>
    <property type="match status" value="1"/>
</dbReference>
<dbReference type="RefSeq" id="XP_015171434.1">
    <property type="nucleotide sequence ID" value="XM_015315948.1"/>
</dbReference>
<evidence type="ECO:0000256" key="9">
    <source>
        <dbReference type="SAM" id="SignalP"/>
    </source>
</evidence>
<dbReference type="Proteomes" id="UP000694924">
    <property type="component" value="Unplaced"/>
</dbReference>
<dbReference type="SUPFAM" id="SSF57095">
    <property type="entry name" value="Scorpion toxin-like"/>
    <property type="match status" value="1"/>
</dbReference>
<evidence type="ECO:0000256" key="7">
    <source>
        <dbReference type="ARBA" id="ARBA00023022"/>
    </source>
</evidence>
<dbReference type="PANTHER" id="PTHR13645:SF0">
    <property type="entry name" value="DEFENSIN"/>
    <property type="match status" value="1"/>
</dbReference>
<evidence type="ECO:0000256" key="2">
    <source>
        <dbReference type="ARBA" id="ARBA00022525"/>
    </source>
</evidence>
<reference evidence="12" key="1">
    <citation type="submission" date="2025-08" db="UniProtKB">
        <authorList>
            <consortium name="RefSeq"/>
        </authorList>
    </citation>
    <scope>IDENTIFICATION</scope>
    <source>
        <tissue evidence="12">Whole body</tissue>
    </source>
</reference>
<evidence type="ECO:0000313" key="11">
    <source>
        <dbReference type="Proteomes" id="UP000694924"/>
    </source>
</evidence>
<evidence type="ECO:0000256" key="3">
    <source>
        <dbReference type="ARBA" id="ARBA00022529"/>
    </source>
</evidence>
<dbReference type="Pfam" id="PF01097">
    <property type="entry name" value="Defensin_2"/>
    <property type="match status" value="1"/>
</dbReference>
<keyword evidence="8" id="KW-1015">Disulfide bond</keyword>
<dbReference type="Gene3D" id="3.30.30.10">
    <property type="entry name" value="Knottin, scorpion toxin-like"/>
    <property type="match status" value="1"/>
</dbReference>
<evidence type="ECO:0000256" key="4">
    <source>
        <dbReference type="ARBA" id="ARBA00022588"/>
    </source>
</evidence>
<evidence type="ECO:0000256" key="1">
    <source>
        <dbReference type="ARBA" id="ARBA00004613"/>
    </source>
</evidence>
<dbReference type="GeneID" id="107063829"/>
<evidence type="ECO:0000313" key="12">
    <source>
        <dbReference type="RefSeq" id="XP_015171434.1"/>
    </source>
</evidence>
<keyword evidence="3" id="KW-0929">Antimicrobial</keyword>
<protein>
    <submittedName>
        <fullName evidence="12">Defensin-1-like</fullName>
    </submittedName>
</protein>
<dbReference type="CDD" id="cd21806">
    <property type="entry name" value="DEFL_defensin-like"/>
    <property type="match status" value="1"/>
</dbReference>
<sequence length="104" mass="11552">MTKLCIILSILFVIVAVNMAAPVEDDRLENLMELDDEFREDMVEERADRQRRVTCDLLSFGGMIGSSACAANCLSMGKAGGYCSSGICVCRKDSFKDLWNKRFG</sequence>
<dbReference type="PANTHER" id="PTHR13645">
    <property type="entry name" value="DEFENSIN"/>
    <property type="match status" value="1"/>
</dbReference>
<feature type="chain" id="PRO_5046412850" evidence="9">
    <location>
        <begin position="21"/>
        <end position="104"/>
    </location>
</feature>
<dbReference type="InterPro" id="IPR017982">
    <property type="entry name" value="Defensin_insect"/>
</dbReference>
<keyword evidence="11" id="KW-1185">Reference proteome</keyword>
<keyword evidence="2" id="KW-0964">Secreted</keyword>